<accession>A0A1S1LPC8</accession>
<dbReference type="AlphaFoldDB" id="A0A1S1LPC8"/>
<organism evidence="1 2">
    <name type="scientific">Mycobacteroides chelonae</name>
    <name type="common">Mycobacterium chelonae</name>
    <dbReference type="NCBI Taxonomy" id="1774"/>
    <lineage>
        <taxon>Bacteria</taxon>
        <taxon>Bacillati</taxon>
        <taxon>Actinomycetota</taxon>
        <taxon>Actinomycetes</taxon>
        <taxon>Mycobacteriales</taxon>
        <taxon>Mycobacteriaceae</taxon>
        <taxon>Mycobacteroides</taxon>
    </lineage>
</organism>
<reference evidence="1 2" key="1">
    <citation type="submission" date="2016-10" db="EMBL/GenBank/DDBJ databases">
        <title>Evaluation of Human, Veterinary and Environmental Mycobacterium chelonae Isolates by Core Genome Phylogenomic Analysis, Targeted Gene Comparison, and Anti-microbial Susceptibility Patterns: A Tale of Mistaken Identities.</title>
        <authorList>
            <person name="Fogelson S.B."/>
            <person name="Camus A.C."/>
            <person name="Lorenz W."/>
            <person name="Vasireddy R."/>
            <person name="Vasireddy S."/>
            <person name="Smith T."/>
            <person name="Brown-Elliott B.A."/>
            <person name="Wallace R.J.Jr."/>
            <person name="Hasan N.A."/>
            <person name="Reischl U."/>
            <person name="Sanchez S."/>
        </authorList>
    </citation>
    <scope>NUCLEOTIDE SEQUENCE [LARGE SCALE GENOMIC DNA]</scope>
    <source>
        <strain evidence="1 2">15515</strain>
    </source>
</reference>
<protein>
    <recommendedName>
        <fullName evidence="3">Phage Gp37/Gp68 family protein</fullName>
    </recommendedName>
</protein>
<dbReference type="Pfam" id="PF07505">
    <property type="entry name" value="DUF5131"/>
    <property type="match status" value="1"/>
</dbReference>
<name>A0A1S1LPC8_MYCCH</name>
<dbReference type="RefSeq" id="WP_070947434.1">
    <property type="nucleotide sequence ID" value="NZ_MLIQ01000014.1"/>
</dbReference>
<evidence type="ECO:0008006" key="3">
    <source>
        <dbReference type="Google" id="ProtNLM"/>
    </source>
</evidence>
<comment type="caution">
    <text evidence="1">The sequence shown here is derived from an EMBL/GenBank/DDBJ whole genome shotgun (WGS) entry which is preliminary data.</text>
</comment>
<evidence type="ECO:0000313" key="2">
    <source>
        <dbReference type="Proteomes" id="UP000180043"/>
    </source>
</evidence>
<proteinExistence type="predicted"/>
<dbReference type="EMBL" id="MLIQ01000014">
    <property type="protein sequence ID" value="OHU57059.1"/>
    <property type="molecule type" value="Genomic_DNA"/>
</dbReference>
<evidence type="ECO:0000313" key="1">
    <source>
        <dbReference type="EMBL" id="OHU57059.1"/>
    </source>
</evidence>
<dbReference type="Proteomes" id="UP000180043">
    <property type="component" value="Unassembled WGS sequence"/>
</dbReference>
<dbReference type="InterPro" id="IPR011101">
    <property type="entry name" value="DUF5131"/>
</dbReference>
<gene>
    <name evidence="1" type="ORF">BKG82_12770</name>
</gene>
<sequence>MSVRTHIEWTRGDNGEPGATWNVADGCTRESEGCDLCYIERQPPFRMAHRRFDGVGVGSTTGVRLYPERLSLPLRWRTPMRIFVCSLADLFHKDIPDEYIAQVWAVMALAPRHTFIVLTKRHARMRTLLGSPRFAGLVYQAINSILAPGNPRRIADDTIMAALDGFARGHFMILPNVWVLVTAENAKWLRIRANAVRQTPAAVRGLSIEPLLGPIEDADLSGLDWVIVGGESGPGSRPMHPDWARSLRDQCQAAGVAFLFKQWGNWVPESLLVHGKKAPAAFLATDGQFRQLVDGKPAQAPFAAAGDITIRRVSKKTAGRELDGRTWDQYPQLMSATAGIGVAP</sequence>